<reference evidence="2" key="1">
    <citation type="submission" date="2019-08" db="EMBL/GenBank/DDBJ databases">
        <authorList>
            <person name="Kucharzyk K."/>
            <person name="Murdoch R.W."/>
            <person name="Higgins S."/>
            <person name="Loffler F."/>
        </authorList>
    </citation>
    <scope>NUCLEOTIDE SEQUENCE</scope>
</reference>
<sequence>MCRQDRRGVHDGVPEGLGLVPHLGGNPHRRQAEGGLHGGNADDLLLGGSSVHGEIMVGKKLSPSRFGSLDPQDVLRGLDLDVVPDADGRDDEAELHGHLFSDGSYAVQHVPSLPRIHERDDGVPDFRFHGIHGQEAHDILGGRRRRSRFRSFSRSARRLGFPSLTALLPSSRFLNFSFPVDPVAHEGQETGEKKEGDGGQPGHNGQGKEQHGPDEEGAGIIGQGCENIPAQVRLPRRPGDDDAGGG</sequence>
<gene>
    <name evidence="2" type="ORF">SDC9_120461</name>
</gene>
<feature type="compositionally biased region" description="Basic and acidic residues" evidence="1">
    <location>
        <begin position="1"/>
        <end position="13"/>
    </location>
</feature>
<protein>
    <submittedName>
        <fullName evidence="2">Uncharacterized protein</fullName>
    </submittedName>
</protein>
<name>A0A645C889_9ZZZZ</name>
<evidence type="ECO:0000313" key="2">
    <source>
        <dbReference type="EMBL" id="MPM73481.1"/>
    </source>
</evidence>
<proteinExistence type="predicted"/>
<feature type="region of interest" description="Disordered" evidence="1">
    <location>
        <begin position="184"/>
        <end position="246"/>
    </location>
</feature>
<feature type="region of interest" description="Disordered" evidence="1">
    <location>
        <begin position="1"/>
        <end position="41"/>
    </location>
</feature>
<dbReference type="AlphaFoldDB" id="A0A645C889"/>
<dbReference type="AntiFam" id="ANF00148">
    <property type="entry name" value="Shadow ORF (opposite flhA)"/>
</dbReference>
<evidence type="ECO:0000256" key="1">
    <source>
        <dbReference type="SAM" id="MobiDB-lite"/>
    </source>
</evidence>
<dbReference type="EMBL" id="VSSQ01025391">
    <property type="protein sequence ID" value="MPM73481.1"/>
    <property type="molecule type" value="Genomic_DNA"/>
</dbReference>
<accession>A0A645C889</accession>
<organism evidence="2">
    <name type="scientific">bioreactor metagenome</name>
    <dbReference type="NCBI Taxonomy" id="1076179"/>
    <lineage>
        <taxon>unclassified sequences</taxon>
        <taxon>metagenomes</taxon>
        <taxon>ecological metagenomes</taxon>
    </lineage>
</organism>
<feature type="compositionally biased region" description="Basic and acidic residues" evidence="1">
    <location>
        <begin position="184"/>
        <end position="197"/>
    </location>
</feature>
<comment type="caution">
    <text evidence="2">The sequence shown here is derived from an EMBL/GenBank/DDBJ whole genome shotgun (WGS) entry which is preliminary data.</text>
</comment>